<dbReference type="KEGG" id="rhf:EUB48_12755"/>
<evidence type="ECO:0000256" key="2">
    <source>
        <dbReference type="ARBA" id="ARBA00022723"/>
    </source>
</evidence>
<dbReference type="SUPFAM" id="SSF51604">
    <property type="entry name" value="Enolase C-terminal domain-like"/>
    <property type="match status" value="1"/>
</dbReference>
<dbReference type="Gene3D" id="3.30.390.10">
    <property type="entry name" value="Enolase-like, N-terminal domain"/>
    <property type="match status" value="1"/>
</dbReference>
<dbReference type="SFLD" id="SFLDG00179">
    <property type="entry name" value="mandelate_racemase"/>
    <property type="match status" value="1"/>
</dbReference>
<dbReference type="SUPFAM" id="SSF54826">
    <property type="entry name" value="Enolase N-terminal domain-like"/>
    <property type="match status" value="1"/>
</dbReference>
<dbReference type="Pfam" id="PF13378">
    <property type="entry name" value="MR_MLE_C"/>
    <property type="match status" value="1"/>
</dbReference>
<comment type="cofactor">
    <cofactor evidence="1">
        <name>Mg(2+)</name>
        <dbReference type="ChEBI" id="CHEBI:18420"/>
    </cofactor>
</comment>
<dbReference type="Pfam" id="PF02746">
    <property type="entry name" value="MR_MLE_N"/>
    <property type="match status" value="1"/>
</dbReference>
<feature type="domain" description="Mandelate racemase/muconate lactonizing enzyme C-terminal" evidence="4">
    <location>
        <begin position="144"/>
        <end position="242"/>
    </location>
</feature>
<dbReference type="InterPro" id="IPR018110">
    <property type="entry name" value="Mandel_Rmase/mucon_lact_enz_CS"/>
</dbReference>
<dbReference type="EMBL" id="CP035503">
    <property type="protein sequence ID" value="QDL38055.1"/>
    <property type="molecule type" value="Genomic_DNA"/>
</dbReference>
<dbReference type="AlphaFoldDB" id="A0A515DCC6"/>
<dbReference type="InterPro" id="IPR029065">
    <property type="entry name" value="Enolase_C-like"/>
</dbReference>
<reference evidence="5 6" key="1">
    <citation type="submission" date="2019-01" db="EMBL/GenBank/DDBJ databases">
        <title>Genomic insights into a novel species Rhodoferax sp.</title>
        <authorList>
            <person name="Jin L."/>
        </authorList>
    </citation>
    <scope>NUCLEOTIDE SEQUENCE [LARGE SCALE GENOMIC DNA]</scope>
    <source>
        <strain evidence="5 6">CHu59-6-5</strain>
    </source>
</reference>
<keyword evidence="3" id="KW-0460">Magnesium</keyword>
<dbReference type="GO" id="GO:0000287">
    <property type="term" value="F:magnesium ion binding"/>
    <property type="evidence" value="ECO:0007669"/>
    <property type="project" value="TreeGrafter"/>
</dbReference>
<dbReference type="PROSITE" id="PS00909">
    <property type="entry name" value="MR_MLE_2"/>
    <property type="match status" value="1"/>
</dbReference>
<dbReference type="InterPro" id="IPR013342">
    <property type="entry name" value="Mandelate_racemase_C"/>
</dbReference>
<dbReference type="InterPro" id="IPR013341">
    <property type="entry name" value="Mandelate_racemase_N_dom"/>
</dbReference>
<dbReference type="GO" id="GO:0009063">
    <property type="term" value="P:amino acid catabolic process"/>
    <property type="evidence" value="ECO:0007669"/>
    <property type="project" value="InterPro"/>
</dbReference>
<dbReference type="GO" id="GO:0016836">
    <property type="term" value="F:hydro-lyase activity"/>
    <property type="evidence" value="ECO:0007669"/>
    <property type="project" value="TreeGrafter"/>
</dbReference>
<accession>A0A515DCC6</accession>
<name>A0A515DCC6_9BURK</name>
<evidence type="ECO:0000313" key="6">
    <source>
        <dbReference type="Proteomes" id="UP000316798"/>
    </source>
</evidence>
<evidence type="ECO:0000259" key="4">
    <source>
        <dbReference type="SMART" id="SM00922"/>
    </source>
</evidence>
<evidence type="ECO:0000256" key="3">
    <source>
        <dbReference type="ARBA" id="ARBA00022842"/>
    </source>
</evidence>
<dbReference type="InterPro" id="IPR029017">
    <property type="entry name" value="Enolase-like_N"/>
</dbReference>
<proteinExistence type="predicted"/>
<dbReference type="Proteomes" id="UP000316798">
    <property type="component" value="Chromosome"/>
</dbReference>
<dbReference type="PANTHER" id="PTHR13794">
    <property type="entry name" value="ENOLASE SUPERFAMILY, MANDELATE RACEMASE"/>
    <property type="match status" value="1"/>
</dbReference>
<dbReference type="SFLD" id="SFLDS00001">
    <property type="entry name" value="Enolase"/>
    <property type="match status" value="1"/>
</dbReference>
<dbReference type="GO" id="GO:0016052">
    <property type="term" value="P:carbohydrate catabolic process"/>
    <property type="evidence" value="ECO:0007669"/>
    <property type="project" value="TreeGrafter"/>
</dbReference>
<evidence type="ECO:0000313" key="5">
    <source>
        <dbReference type="EMBL" id="QDL38055.1"/>
    </source>
</evidence>
<dbReference type="OrthoDB" id="8609034at2"/>
<protein>
    <submittedName>
        <fullName evidence="5">Mandelate racemase</fullName>
    </submittedName>
</protein>
<keyword evidence="6" id="KW-1185">Reference proteome</keyword>
<dbReference type="SMART" id="SM00922">
    <property type="entry name" value="MR_MLE"/>
    <property type="match status" value="1"/>
</dbReference>
<dbReference type="PANTHER" id="PTHR13794:SF58">
    <property type="entry name" value="MITOCHONDRIAL ENOLASE SUPERFAMILY MEMBER 1"/>
    <property type="match status" value="1"/>
</dbReference>
<dbReference type="Gene3D" id="3.20.20.120">
    <property type="entry name" value="Enolase-like C-terminal domain"/>
    <property type="match status" value="1"/>
</dbReference>
<dbReference type="InterPro" id="IPR036849">
    <property type="entry name" value="Enolase-like_C_sf"/>
</dbReference>
<keyword evidence="2" id="KW-0479">Metal-binding</keyword>
<dbReference type="InterPro" id="IPR046945">
    <property type="entry name" value="RHMD-like"/>
</dbReference>
<dbReference type="RefSeq" id="WP_142819478.1">
    <property type="nucleotide sequence ID" value="NZ_CP035503.1"/>
</dbReference>
<gene>
    <name evidence="5" type="ORF">EUB48_12755</name>
</gene>
<evidence type="ECO:0000256" key="1">
    <source>
        <dbReference type="ARBA" id="ARBA00001946"/>
    </source>
</evidence>
<organism evidence="5 6">
    <name type="scientific">Rhodoferax sediminis</name>
    <dbReference type="NCBI Taxonomy" id="2509614"/>
    <lineage>
        <taxon>Bacteria</taxon>
        <taxon>Pseudomonadati</taxon>
        <taxon>Pseudomonadota</taxon>
        <taxon>Betaproteobacteria</taxon>
        <taxon>Burkholderiales</taxon>
        <taxon>Comamonadaceae</taxon>
        <taxon>Rhodoferax</taxon>
    </lineage>
</organism>
<sequence length="359" mass="38381">MTELLVTCIDARAVNVPLEYPVRTSVGTVDTAPLVLIDLQTNTGVVGRSYLFTYTPLALQATRQMVLALSGIVKGKPVAPFELDRLFRSRLRLLGATGIALMACAGIDMAAWDALASSRELPLVELLGGARRPIPAYDSHSMDGEALGVKRASMSVKQGFKAIKTKIGYSTVEEDARILGALRQTIGNEVSLMADFNQGLTVPEAIRRIRILEQFGLGWVEEPTAQENYAGHANIRAQVSTPIQMGENWCGPDEMAKALASGACDLAMPDAMKIGGVTGWLKAAALAEARGIPMSSHIFQEVSAHLLAVTPTAHWLERMDLAGPILARPLAFADGCAQLSDEPGTGLAWNEDAVTQFAV</sequence>